<evidence type="ECO:0000256" key="1">
    <source>
        <dbReference type="SAM" id="SignalP"/>
    </source>
</evidence>
<dbReference type="AlphaFoldDB" id="A0A7L4ZVV5"/>
<sequence length="389" mass="45307">MKIKLKWMLFFIICALTTFGNAQNDKIELRGTILDESSNTIPYVSVGIVKKYVGVSSTEDGEFSFFITKNELQDSLSVSSLGFEPFKILVEDYLKLEKKEIVLIETSTQLDAVVLLSSIDYVKKALENLRDNTLSIPHKLEMLYRRTTTESNKPKLLVENYIKIKDKGPGYSPGVVQVTESRKSADYRIWKSRQWQHSINSLFNLNPLRPHASQHKRNLKKFKWKQIGDSSFEGQDVIIVRGQNPKIDWERITLYIGLDNYEVYRIERGRSLFIYKRHNSGKLVLSYFKNEWQIKNQNVPKEYQNTEANPTSYKTEAFVFNIDTNKKEARKIYHFGDDTDMSLIELPYNADFWKNLSLPPDTKFYKSIKDGLEANYGVPLETQFELVNR</sequence>
<keyword evidence="1" id="KW-0732">Signal</keyword>
<dbReference type="InterPro" id="IPR008969">
    <property type="entry name" value="CarboxyPept-like_regulatory"/>
</dbReference>
<evidence type="ECO:0000313" key="2">
    <source>
        <dbReference type="EMBL" id="QHI39254.1"/>
    </source>
</evidence>
<evidence type="ECO:0000313" key="3">
    <source>
        <dbReference type="Proteomes" id="UP000464657"/>
    </source>
</evidence>
<proteinExistence type="predicted"/>
<dbReference type="RefSeq" id="WP_160131744.1">
    <property type="nucleotide sequence ID" value="NZ_CP019288.1"/>
</dbReference>
<dbReference type="KEGG" id="kan:IMCC3317_46590"/>
<dbReference type="Pfam" id="PF13715">
    <property type="entry name" value="CarbopepD_reg_2"/>
    <property type="match status" value="1"/>
</dbReference>
<name>A0A7L4ZVV5_9FLAO</name>
<feature type="signal peptide" evidence="1">
    <location>
        <begin position="1"/>
        <end position="22"/>
    </location>
</feature>
<accession>A0A7L4ZVV5</accession>
<dbReference type="EMBL" id="CP019288">
    <property type="protein sequence ID" value="QHI39254.1"/>
    <property type="molecule type" value="Genomic_DNA"/>
</dbReference>
<reference evidence="2 3" key="1">
    <citation type="journal article" date="2013" name="Int. J. Syst. Evol. Microbiol.">
        <title>Kordia antarctica sp. nov., isolated from Antarctic seawater.</title>
        <authorList>
            <person name="Baek K."/>
            <person name="Choi A."/>
            <person name="Kang I."/>
            <person name="Lee K."/>
            <person name="Cho J.C."/>
        </authorList>
    </citation>
    <scope>NUCLEOTIDE SEQUENCE [LARGE SCALE GENOMIC DNA]</scope>
    <source>
        <strain evidence="2 3">IMCC3317</strain>
    </source>
</reference>
<dbReference type="OrthoDB" id="848221at2"/>
<dbReference type="Proteomes" id="UP000464657">
    <property type="component" value="Chromosome"/>
</dbReference>
<evidence type="ECO:0008006" key="4">
    <source>
        <dbReference type="Google" id="ProtNLM"/>
    </source>
</evidence>
<protein>
    <recommendedName>
        <fullName evidence="4">TonB-dependent receptor SusC</fullName>
    </recommendedName>
</protein>
<organism evidence="2 3">
    <name type="scientific">Kordia antarctica</name>
    <dbReference type="NCBI Taxonomy" id="1218801"/>
    <lineage>
        <taxon>Bacteria</taxon>
        <taxon>Pseudomonadati</taxon>
        <taxon>Bacteroidota</taxon>
        <taxon>Flavobacteriia</taxon>
        <taxon>Flavobacteriales</taxon>
        <taxon>Flavobacteriaceae</taxon>
        <taxon>Kordia</taxon>
    </lineage>
</organism>
<feature type="chain" id="PRO_5029731418" description="TonB-dependent receptor SusC" evidence="1">
    <location>
        <begin position="23"/>
        <end position="389"/>
    </location>
</feature>
<dbReference type="SUPFAM" id="SSF49464">
    <property type="entry name" value="Carboxypeptidase regulatory domain-like"/>
    <property type="match status" value="1"/>
</dbReference>
<keyword evidence="3" id="KW-1185">Reference proteome</keyword>
<gene>
    <name evidence="2" type="ORF">IMCC3317_46590</name>
</gene>